<evidence type="ECO:0000256" key="2">
    <source>
        <dbReference type="ARBA" id="ARBA00016337"/>
    </source>
</evidence>
<evidence type="ECO:0000256" key="5">
    <source>
        <dbReference type="ARBA" id="ARBA00022723"/>
    </source>
</evidence>
<feature type="binding site" evidence="11">
    <location>
        <position position="296"/>
    </location>
    <ligand>
        <name>Mg(2+)</name>
        <dbReference type="ChEBI" id="CHEBI:18420"/>
    </ligand>
</feature>
<comment type="cofactor">
    <cofactor evidence="11">
        <name>Mg(2+)</name>
        <dbReference type="ChEBI" id="CHEBI:18420"/>
    </cofactor>
    <cofactor evidence="11">
        <name>Mn(2+)</name>
        <dbReference type="ChEBI" id="CHEBI:29035"/>
    </cofactor>
    <text evidence="11">Magnesium. Can also use manganese.</text>
</comment>
<dbReference type="Pfam" id="PF02424">
    <property type="entry name" value="ApbE"/>
    <property type="match status" value="1"/>
</dbReference>
<dbReference type="InterPro" id="IPR003374">
    <property type="entry name" value="ApbE-like_sf"/>
</dbReference>
<sequence length="342" mass="37776">MKTFPSMIFVVLANLLLWPGCSKNEMVNMAGQTMGTTYHIKIAEPGITQKTLTKWHNQVDSVLREINRQMSTYQPQSEISQFNTWPAGRPFHVSPDFMNVLRLSLRIYRESDGAFDVTVGPLVDLWGFGKEGKRSTPPGADEIKKALAKVGSGRVRIAGDSLIVKEVPGLQLDFSAVAKGYGVDAVVALLNRNKIRNYMVEIGGEVLVRGTKFGKPWRIGIDRPSPGLAPGQQLDAILQLTDKAMATSGDYRNFFTFHDTLFSHEINPKTGKPVHNGVASVTILAPSCALADAMATAIMVMGEKRGMEWVESKPEVEALIIKRQDNSFKEIFSSGFKRYLAQ</sequence>
<gene>
    <name evidence="12" type="ORF">ENJ89_01135</name>
</gene>
<keyword evidence="4 10" id="KW-0808">Transferase</keyword>
<dbReference type="GO" id="GO:0046872">
    <property type="term" value="F:metal ion binding"/>
    <property type="evidence" value="ECO:0007669"/>
    <property type="project" value="UniProtKB-UniRule"/>
</dbReference>
<evidence type="ECO:0000313" key="12">
    <source>
        <dbReference type="EMBL" id="HHJ51771.1"/>
    </source>
</evidence>
<evidence type="ECO:0000256" key="8">
    <source>
        <dbReference type="ARBA" id="ARBA00031306"/>
    </source>
</evidence>
<evidence type="ECO:0000256" key="10">
    <source>
        <dbReference type="PIRNR" id="PIRNR006268"/>
    </source>
</evidence>
<dbReference type="AlphaFoldDB" id="A0A7V5PMQ9"/>
<reference evidence="12" key="1">
    <citation type="journal article" date="2020" name="mSystems">
        <title>Genome- and Community-Level Interaction Insights into Carbon Utilization and Element Cycling Functions of Hydrothermarchaeota in Hydrothermal Sediment.</title>
        <authorList>
            <person name="Zhou Z."/>
            <person name="Liu Y."/>
            <person name="Xu W."/>
            <person name="Pan J."/>
            <person name="Luo Z.H."/>
            <person name="Li M."/>
        </authorList>
    </citation>
    <scope>NUCLEOTIDE SEQUENCE [LARGE SCALE GENOMIC DNA]</scope>
    <source>
        <strain evidence="12">HyVt-527</strain>
    </source>
</reference>
<dbReference type="InterPro" id="IPR024932">
    <property type="entry name" value="ApbE"/>
</dbReference>
<proteinExistence type="inferred from homology"/>
<evidence type="ECO:0000256" key="9">
    <source>
        <dbReference type="ARBA" id="ARBA00048540"/>
    </source>
</evidence>
<dbReference type="GO" id="GO:0016740">
    <property type="term" value="F:transferase activity"/>
    <property type="evidence" value="ECO:0007669"/>
    <property type="project" value="UniProtKB-UniRule"/>
</dbReference>
<dbReference type="PANTHER" id="PTHR30040">
    <property type="entry name" value="THIAMINE BIOSYNTHESIS LIPOPROTEIN APBE"/>
    <property type="match status" value="1"/>
</dbReference>
<evidence type="ECO:0000256" key="3">
    <source>
        <dbReference type="ARBA" id="ARBA00022630"/>
    </source>
</evidence>
<protein>
    <recommendedName>
        <fullName evidence="2 10">FAD:protein FMN transferase</fullName>
        <ecNumber evidence="1 10">2.7.1.180</ecNumber>
    </recommendedName>
    <alternativeName>
        <fullName evidence="8 10">Flavin transferase</fullName>
    </alternativeName>
</protein>
<dbReference type="PANTHER" id="PTHR30040:SF2">
    <property type="entry name" value="FAD:PROTEIN FMN TRANSFERASE"/>
    <property type="match status" value="1"/>
</dbReference>
<feature type="binding site" evidence="11">
    <location>
        <position position="176"/>
    </location>
    <ligand>
        <name>Mg(2+)</name>
        <dbReference type="ChEBI" id="CHEBI:18420"/>
    </ligand>
</feature>
<evidence type="ECO:0000256" key="1">
    <source>
        <dbReference type="ARBA" id="ARBA00011955"/>
    </source>
</evidence>
<dbReference type="Gene3D" id="3.10.520.10">
    <property type="entry name" value="ApbE-like domains"/>
    <property type="match status" value="1"/>
</dbReference>
<evidence type="ECO:0000256" key="6">
    <source>
        <dbReference type="ARBA" id="ARBA00022827"/>
    </source>
</evidence>
<evidence type="ECO:0000256" key="11">
    <source>
        <dbReference type="PIRSR" id="PIRSR006268-2"/>
    </source>
</evidence>
<keyword evidence="6 10" id="KW-0274">FAD</keyword>
<feature type="binding site" evidence="11">
    <location>
        <position position="292"/>
    </location>
    <ligand>
        <name>Mg(2+)</name>
        <dbReference type="ChEBI" id="CHEBI:18420"/>
    </ligand>
</feature>
<evidence type="ECO:0000256" key="4">
    <source>
        <dbReference type="ARBA" id="ARBA00022679"/>
    </source>
</evidence>
<dbReference type="Proteomes" id="UP000886124">
    <property type="component" value="Unassembled WGS sequence"/>
</dbReference>
<dbReference type="PIRSF" id="PIRSF006268">
    <property type="entry name" value="ApbE"/>
    <property type="match status" value="1"/>
</dbReference>
<evidence type="ECO:0000256" key="7">
    <source>
        <dbReference type="ARBA" id="ARBA00022842"/>
    </source>
</evidence>
<comment type="similarity">
    <text evidence="10">Belongs to the ApbE family.</text>
</comment>
<accession>A0A7V5PMQ9</accession>
<dbReference type="EMBL" id="DROD01000083">
    <property type="protein sequence ID" value="HHJ51771.1"/>
    <property type="molecule type" value="Genomic_DNA"/>
</dbReference>
<keyword evidence="7 10" id="KW-0460">Magnesium</keyword>
<dbReference type="SUPFAM" id="SSF143631">
    <property type="entry name" value="ApbE-like"/>
    <property type="match status" value="1"/>
</dbReference>
<comment type="caution">
    <text evidence="12">The sequence shown here is derived from an EMBL/GenBank/DDBJ whole genome shotgun (WGS) entry which is preliminary data.</text>
</comment>
<name>A0A7V5PMQ9_CALAY</name>
<dbReference type="EC" id="2.7.1.180" evidence="1 10"/>
<keyword evidence="3 10" id="KW-0285">Flavoprotein</keyword>
<keyword evidence="5 10" id="KW-0479">Metal-binding</keyword>
<comment type="catalytic activity">
    <reaction evidence="9 10">
        <text>L-threonyl-[protein] + FAD = FMN-L-threonyl-[protein] + AMP + H(+)</text>
        <dbReference type="Rhea" id="RHEA:36847"/>
        <dbReference type="Rhea" id="RHEA-COMP:11060"/>
        <dbReference type="Rhea" id="RHEA-COMP:11061"/>
        <dbReference type="ChEBI" id="CHEBI:15378"/>
        <dbReference type="ChEBI" id="CHEBI:30013"/>
        <dbReference type="ChEBI" id="CHEBI:57692"/>
        <dbReference type="ChEBI" id="CHEBI:74257"/>
        <dbReference type="ChEBI" id="CHEBI:456215"/>
        <dbReference type="EC" id="2.7.1.180"/>
    </reaction>
</comment>
<organism evidence="12">
    <name type="scientific">Caldithrix abyssi</name>
    <dbReference type="NCBI Taxonomy" id="187145"/>
    <lineage>
        <taxon>Bacteria</taxon>
        <taxon>Pseudomonadati</taxon>
        <taxon>Calditrichota</taxon>
        <taxon>Calditrichia</taxon>
        <taxon>Calditrichales</taxon>
        <taxon>Calditrichaceae</taxon>
        <taxon>Caldithrix</taxon>
    </lineage>
</organism>